<feature type="transmembrane region" description="Helical" evidence="5">
    <location>
        <begin position="382"/>
        <end position="399"/>
    </location>
</feature>
<feature type="transmembrane region" description="Helical" evidence="5">
    <location>
        <begin position="5"/>
        <end position="22"/>
    </location>
</feature>
<reference evidence="7 8" key="1">
    <citation type="submission" date="2021-05" db="EMBL/GenBank/DDBJ databases">
        <title>Aequorivita echinoideorum JCM 30378 genome.</title>
        <authorList>
            <person name="Zhang H."/>
            <person name="Li C."/>
        </authorList>
    </citation>
    <scope>NUCLEOTIDE SEQUENCE [LARGE SCALE GENOMIC DNA]</scope>
    <source>
        <strain evidence="7 8">JCM30378</strain>
    </source>
</reference>
<dbReference type="Proteomes" id="UP001297092">
    <property type="component" value="Unassembled WGS sequence"/>
</dbReference>
<keyword evidence="8" id="KW-1185">Reference proteome</keyword>
<dbReference type="PANTHER" id="PTHR37422">
    <property type="entry name" value="TEICHURONIC ACID BIOSYNTHESIS PROTEIN TUAE"/>
    <property type="match status" value="1"/>
</dbReference>
<feature type="transmembrane region" description="Helical" evidence="5">
    <location>
        <begin position="182"/>
        <end position="210"/>
    </location>
</feature>
<evidence type="ECO:0000256" key="4">
    <source>
        <dbReference type="ARBA" id="ARBA00023136"/>
    </source>
</evidence>
<evidence type="ECO:0000256" key="5">
    <source>
        <dbReference type="SAM" id="Phobius"/>
    </source>
</evidence>
<organism evidence="7 8">
    <name type="scientific">Aequorivita echinoideorum</name>
    <dbReference type="NCBI Taxonomy" id="1549647"/>
    <lineage>
        <taxon>Bacteria</taxon>
        <taxon>Pseudomonadati</taxon>
        <taxon>Bacteroidota</taxon>
        <taxon>Flavobacteriia</taxon>
        <taxon>Flavobacteriales</taxon>
        <taxon>Flavobacteriaceae</taxon>
        <taxon>Aequorivita</taxon>
    </lineage>
</organism>
<name>A0ABS5S1U9_9FLAO</name>
<feature type="transmembrane region" description="Helical" evidence="5">
    <location>
        <begin position="28"/>
        <end position="45"/>
    </location>
</feature>
<dbReference type="InterPro" id="IPR051533">
    <property type="entry name" value="WaaL-like"/>
</dbReference>
<evidence type="ECO:0000313" key="7">
    <source>
        <dbReference type="EMBL" id="MBT0607164.1"/>
    </source>
</evidence>
<feature type="transmembrane region" description="Helical" evidence="5">
    <location>
        <begin position="57"/>
        <end position="78"/>
    </location>
</feature>
<evidence type="ECO:0000256" key="3">
    <source>
        <dbReference type="ARBA" id="ARBA00022989"/>
    </source>
</evidence>
<sequence length="406" mass="46116">MRILLAAIYPYAFLLLYFIIPFDDHGRIFPNILLALLVVAFPFIVKKNDFKKLKSWSVAILFLLCAYLLINSTLAGRIDSDFKIISKVLLSFGLVILYIPIADVRKLNSAIIFSSLVAIIYSVYNFVLITHETGSFALGESPQVVESLLVDRLYLGLLSTFSILISFLAIKKKFHPNNNYYLANIIINLVFIILIASKISIIVLTVLFLIRQFYGKKKVWKMVAASLALAALVGFFGVMKYEKQAFNKLKPGEGAPNFIENSITWEIRTVVWQCAEEIIRNEGFTLTGAGFYETKDKLVSCYDTQIIDKATEQKFISQRYNTHSQFIDFYLSAGFIAFFLFVLFIILNFIQVHNYFLPTAMLAILVMYCSVENVFQRQIGAYYMGFILIVLATSITAGTNNEIKKS</sequence>
<feature type="transmembrane region" description="Helical" evidence="5">
    <location>
        <begin position="329"/>
        <end position="350"/>
    </location>
</feature>
<keyword evidence="3 5" id="KW-1133">Transmembrane helix</keyword>
<dbReference type="GO" id="GO:0016874">
    <property type="term" value="F:ligase activity"/>
    <property type="evidence" value="ECO:0007669"/>
    <property type="project" value="UniProtKB-KW"/>
</dbReference>
<keyword evidence="4 5" id="KW-0472">Membrane</keyword>
<dbReference type="RefSeq" id="WP_214112022.1">
    <property type="nucleotide sequence ID" value="NZ_JAHCTB010000001.1"/>
</dbReference>
<feature type="transmembrane region" description="Helical" evidence="5">
    <location>
        <begin position="356"/>
        <end position="375"/>
    </location>
</feature>
<gene>
    <name evidence="7" type="ORF">KIV10_03115</name>
</gene>
<evidence type="ECO:0000256" key="2">
    <source>
        <dbReference type="ARBA" id="ARBA00022692"/>
    </source>
</evidence>
<dbReference type="PANTHER" id="PTHR37422:SF17">
    <property type="entry name" value="O-ANTIGEN LIGASE"/>
    <property type="match status" value="1"/>
</dbReference>
<keyword evidence="7" id="KW-0436">Ligase</keyword>
<feature type="transmembrane region" description="Helical" evidence="5">
    <location>
        <begin position="109"/>
        <end position="129"/>
    </location>
</feature>
<accession>A0ABS5S1U9</accession>
<dbReference type="EMBL" id="JAHCTB010000001">
    <property type="protein sequence ID" value="MBT0607164.1"/>
    <property type="molecule type" value="Genomic_DNA"/>
</dbReference>
<feature type="transmembrane region" description="Helical" evidence="5">
    <location>
        <begin position="149"/>
        <end position="170"/>
    </location>
</feature>
<evidence type="ECO:0000259" key="6">
    <source>
        <dbReference type="Pfam" id="PF04932"/>
    </source>
</evidence>
<feature type="domain" description="O-antigen ligase-related" evidence="6">
    <location>
        <begin position="185"/>
        <end position="342"/>
    </location>
</feature>
<feature type="transmembrane region" description="Helical" evidence="5">
    <location>
        <begin position="84"/>
        <end position="102"/>
    </location>
</feature>
<keyword evidence="2 5" id="KW-0812">Transmembrane</keyword>
<protein>
    <submittedName>
        <fullName evidence="7">O-antigen ligase family protein</fullName>
    </submittedName>
</protein>
<feature type="transmembrane region" description="Helical" evidence="5">
    <location>
        <begin position="222"/>
        <end position="241"/>
    </location>
</feature>
<comment type="caution">
    <text evidence="7">The sequence shown here is derived from an EMBL/GenBank/DDBJ whole genome shotgun (WGS) entry which is preliminary data.</text>
</comment>
<dbReference type="Pfam" id="PF04932">
    <property type="entry name" value="Wzy_C"/>
    <property type="match status" value="1"/>
</dbReference>
<proteinExistence type="predicted"/>
<comment type="subcellular location">
    <subcellularLocation>
        <location evidence="1">Membrane</location>
        <topology evidence="1">Multi-pass membrane protein</topology>
    </subcellularLocation>
</comment>
<dbReference type="InterPro" id="IPR007016">
    <property type="entry name" value="O-antigen_ligase-rel_domated"/>
</dbReference>
<evidence type="ECO:0000256" key="1">
    <source>
        <dbReference type="ARBA" id="ARBA00004141"/>
    </source>
</evidence>
<evidence type="ECO:0000313" key="8">
    <source>
        <dbReference type="Proteomes" id="UP001297092"/>
    </source>
</evidence>